<name>A0A494UPI0_9ACTN</name>
<evidence type="ECO:0000313" key="4">
    <source>
        <dbReference type="EMBL" id="AYL36410.1"/>
    </source>
</evidence>
<gene>
    <name evidence="4" type="ORF">CNQ36_13805</name>
</gene>
<keyword evidence="5" id="KW-1185">Reference proteome</keyword>
<organism evidence="4 5">
    <name type="scientific">Streptomyces fungicidicus</name>
    <dbReference type="NCBI Taxonomy" id="68203"/>
    <lineage>
        <taxon>Bacteria</taxon>
        <taxon>Bacillati</taxon>
        <taxon>Actinomycetota</taxon>
        <taxon>Actinomycetes</taxon>
        <taxon>Kitasatosporales</taxon>
        <taxon>Streptomycetaceae</taxon>
        <taxon>Streptomyces</taxon>
    </lineage>
</organism>
<dbReference type="EMBL" id="CP023407">
    <property type="protein sequence ID" value="AYL36410.1"/>
    <property type="molecule type" value="Genomic_DNA"/>
</dbReference>
<dbReference type="RefSeq" id="WP_121546235.1">
    <property type="nucleotide sequence ID" value="NZ_CP023407.1"/>
</dbReference>
<dbReference type="GO" id="GO:0005975">
    <property type="term" value="P:carbohydrate metabolic process"/>
    <property type="evidence" value="ECO:0007669"/>
    <property type="project" value="InterPro"/>
</dbReference>
<protein>
    <submittedName>
        <fullName evidence="4">Mannose-6-phosphate isomerase</fullName>
    </submittedName>
</protein>
<accession>A0A494UPI0</accession>
<dbReference type="GO" id="GO:0004476">
    <property type="term" value="F:mannose-6-phosphate isomerase activity"/>
    <property type="evidence" value="ECO:0007669"/>
    <property type="project" value="InterPro"/>
</dbReference>
<reference evidence="4 5" key="1">
    <citation type="submission" date="2017-09" db="EMBL/GenBank/DDBJ databases">
        <authorList>
            <person name="Zhang H."/>
            <person name="Hu S."/>
            <person name="Xu J."/>
            <person name="He Z."/>
        </authorList>
    </citation>
    <scope>NUCLEOTIDE SEQUENCE [LARGE SCALE GENOMIC DNA]</scope>
    <source>
        <strain evidence="4 5">TXX3120</strain>
    </source>
</reference>
<dbReference type="AlphaFoldDB" id="A0A494UPI0"/>
<comment type="similarity">
    <text evidence="1">Belongs to the PGI/PMI family.</text>
</comment>
<dbReference type="InterPro" id="IPR019490">
    <property type="entry name" value="Glu6P/Mann6P_isomerase_C"/>
</dbReference>
<dbReference type="InterPro" id="IPR046348">
    <property type="entry name" value="SIS_dom_sf"/>
</dbReference>
<sequence>MLDESLLDSPEGLAEADRRALLRGAAEAGARVRTAARLAAEAGVNGLKPDGRPRAVLIAGPGAAATQTADLLGTLAGAGSPVTRLAPTGVAPAAGALRWELPGWAGSVDLLLIATPDGTEPGLSLLFEQAYRRGCTVVAVAPAGTPLADAVGGSHGMFVPMATAPYDHDEPLAAAAPGVLWALLTPLLALLDRTGLLTAPPDALEAIADRLDGIAERCGPAIVTYSNPAKTLAAELADTLPVVWTEGVSAGPAGRRFAAALAELSGTPAVVAELPEALAAHGALLAGRLAAGADPDDFFRDRVEEKPALHARVVLLRDRPIGGLTAAPAARDLALTHDVPISELEPEAGGELETLAELIAVTDFAAVYLALASGA</sequence>
<dbReference type="Pfam" id="PF10432">
    <property type="entry name" value="bact-PGI_C"/>
    <property type="match status" value="1"/>
</dbReference>
<dbReference type="Proteomes" id="UP000282170">
    <property type="component" value="Chromosome"/>
</dbReference>
<dbReference type="Gene3D" id="3.40.50.10490">
    <property type="entry name" value="Glucose-6-phosphate isomerase like protein, domain 1"/>
    <property type="match status" value="1"/>
</dbReference>
<dbReference type="SUPFAM" id="SSF53697">
    <property type="entry name" value="SIS domain"/>
    <property type="match status" value="1"/>
</dbReference>
<feature type="domain" description="Bifunctional glucose-6-phosphate/mannose-6-phosphate isomerase C-terminal" evidence="3">
    <location>
        <begin position="227"/>
        <end position="374"/>
    </location>
</feature>
<dbReference type="GO" id="GO:1901135">
    <property type="term" value="P:carbohydrate derivative metabolic process"/>
    <property type="evidence" value="ECO:0007669"/>
    <property type="project" value="InterPro"/>
</dbReference>
<dbReference type="GO" id="GO:0004347">
    <property type="term" value="F:glucose-6-phosphate isomerase activity"/>
    <property type="evidence" value="ECO:0007669"/>
    <property type="project" value="InterPro"/>
</dbReference>
<evidence type="ECO:0000259" key="3">
    <source>
        <dbReference type="Pfam" id="PF10432"/>
    </source>
</evidence>
<dbReference type="KEGG" id="sfug:CNQ36_13805"/>
<keyword evidence="2 4" id="KW-0413">Isomerase</keyword>
<evidence type="ECO:0000256" key="2">
    <source>
        <dbReference type="ARBA" id="ARBA00023235"/>
    </source>
</evidence>
<dbReference type="GO" id="GO:0097367">
    <property type="term" value="F:carbohydrate derivative binding"/>
    <property type="evidence" value="ECO:0007669"/>
    <property type="project" value="InterPro"/>
</dbReference>
<dbReference type="GeneID" id="93883895"/>
<proteinExistence type="inferred from homology"/>
<evidence type="ECO:0000256" key="1">
    <source>
        <dbReference type="ARBA" id="ARBA00010523"/>
    </source>
</evidence>
<evidence type="ECO:0000313" key="5">
    <source>
        <dbReference type="Proteomes" id="UP000282170"/>
    </source>
</evidence>